<evidence type="ECO:0000313" key="7">
    <source>
        <dbReference type="EMBL" id="MBC5636084.1"/>
    </source>
</evidence>
<evidence type="ECO:0000256" key="3">
    <source>
        <dbReference type="ARBA" id="ARBA00022801"/>
    </source>
</evidence>
<proteinExistence type="predicted"/>
<accession>A0A923L403</accession>
<evidence type="ECO:0000256" key="2">
    <source>
        <dbReference type="ARBA" id="ARBA00022741"/>
    </source>
</evidence>
<dbReference type="GO" id="GO:0016020">
    <property type="term" value="C:membrane"/>
    <property type="evidence" value="ECO:0007669"/>
    <property type="project" value="UniProtKB-SubCell"/>
</dbReference>
<keyword evidence="8" id="KW-1185">Reference proteome</keyword>
<evidence type="ECO:0000256" key="1">
    <source>
        <dbReference type="ARBA" id="ARBA00004370"/>
    </source>
</evidence>
<dbReference type="PANTHER" id="PTHR10465">
    <property type="entry name" value="TRANSMEMBRANE GTPASE FZO1"/>
    <property type="match status" value="1"/>
</dbReference>
<dbReference type="RefSeq" id="WP_186868787.1">
    <property type="nucleotide sequence ID" value="NZ_JACOOL010000002.1"/>
</dbReference>
<name>A0A923L403_9BACI</name>
<dbReference type="InterPro" id="IPR045063">
    <property type="entry name" value="Dynamin_N"/>
</dbReference>
<sequence length="1205" mass="138689">MKATQQHTSVLNYDNLLGIYHVMKEHGDQFNADKIVDLYKKKQRNEFIISFAGHFSAGKSSMINALIGTELLPKSPIPTSANIVKLSSGRGVARVFFHQEAPIEYEEPYDLDMIKEYCKDKDSIEKIEISSSQPIIPENCSIIDTPGIDAADDTDRIITESSLHIVDVLFYVMDYNHVQSEVNLMFLKNVQAMNIPFYIIINQIDKHNEQELTFESFENSVKQTFDQWGLSPQEVYFSSLFKKEMAINQFEQIKAKVNELFLEENVQRIDSSVRTIIEAHKQFLKEKLEESVAELSSRVGTEEDLIYQVENLQSSIETIKQKPINLEKDFIEALDQTLKNAYLMPATVRDKALDFLESQQKDFKVGFLGAKKKTEEERERRLTEFLTAVTESMQASIEWKLREKFTALLKTYAVVNQDLNTDLQQLTVNIGPDDLYAHVKKGATVNGDYVLNYANDLGHSIKTKYRNASRKLLRRIVAVMENDGHQTIAQYEKQLREHKELIKVHDDLASWKEAYHIQLSRIENQLHSPEYSNETESILNKQLESTIFLKGETISELASNTETQREEVRPSVITNEDDVPHVQKVIQAIDKTAQLVEELPGFESITRELRIRKERLENRDMTIALFGAFSAGKSSFANALIGEGVLPSSPNPTTAVINRITPVTDEYQHGTVVIQLKNEHTLSMDLANILKHFSPPTKADISTYVGWIKQHQIQYHEDLSQMYQSYLQALIKGYDAHKDLIGKTITIQLDEFAAYATDESKACFVETIDLYYDCSITQKGITLVDTPGADSVNARHTNVAFDYIKTADAILYVTYYNHAITKADKDFVMQLGRVKESFQLDKMFFIINAADLASDQTELQLVTNYVKEQLTKLGIRNPKLYPVSSKKSLEEKLVKAPINEQLRTFEEDFYHFLENELSHLAIKSCIHELHRTRQLLNHFKQKANLNKQEKEKYKQELLDKQEMLSKEVLTVDGMVYQERINQKIAKQLHYVMERIGIRFHDMFKDKFNPTTVTESGRKAVHQLQKNTIDLLDYTGYETLQEARAVSLRMEAFMKEQQIDLIDNFKHTLTKLDENFGLPAFDTVNLDTPEFIQPLQDLDLNAFQKSYALFKSTKSFFEKNEKEKMKESIYEILQPGIQSYLMQTEDIMKEAYGKQWQTIVTTITEEINSEINQYVQSSMAILDDAIDINLLTSKEEHLAVLLESIN</sequence>
<dbReference type="InterPro" id="IPR027094">
    <property type="entry name" value="Mitofusin_fam"/>
</dbReference>
<dbReference type="Gene3D" id="3.40.50.300">
    <property type="entry name" value="P-loop containing nucleotide triphosphate hydrolases"/>
    <property type="match status" value="2"/>
</dbReference>
<evidence type="ECO:0000256" key="4">
    <source>
        <dbReference type="ARBA" id="ARBA00023134"/>
    </source>
</evidence>
<dbReference type="InterPro" id="IPR027417">
    <property type="entry name" value="P-loop_NTPase"/>
</dbReference>
<reference evidence="7" key="1">
    <citation type="submission" date="2020-08" db="EMBL/GenBank/DDBJ databases">
        <title>Genome public.</title>
        <authorList>
            <person name="Liu C."/>
            <person name="Sun Q."/>
        </authorList>
    </citation>
    <scope>NUCLEOTIDE SEQUENCE</scope>
    <source>
        <strain evidence="7">BX22</strain>
    </source>
</reference>
<keyword evidence="5" id="KW-0472">Membrane</keyword>
<comment type="caution">
    <text evidence="7">The sequence shown here is derived from an EMBL/GenBank/DDBJ whole genome shotgun (WGS) entry which is preliminary data.</text>
</comment>
<feature type="domain" description="Dynamin N-terminal" evidence="6">
    <location>
        <begin position="49"/>
        <end position="203"/>
    </location>
</feature>
<dbReference type="Proteomes" id="UP000637359">
    <property type="component" value="Unassembled WGS sequence"/>
</dbReference>
<protein>
    <submittedName>
        <fullName evidence="7">Dynamin family protein</fullName>
    </submittedName>
</protein>
<dbReference type="SUPFAM" id="SSF52540">
    <property type="entry name" value="P-loop containing nucleoside triphosphate hydrolases"/>
    <property type="match status" value="2"/>
</dbReference>
<gene>
    <name evidence="7" type="ORF">H8S33_04490</name>
</gene>
<keyword evidence="3" id="KW-0378">Hydrolase</keyword>
<dbReference type="EMBL" id="JACOOL010000002">
    <property type="protein sequence ID" value="MBC5636084.1"/>
    <property type="molecule type" value="Genomic_DNA"/>
</dbReference>
<dbReference type="GO" id="GO:0005525">
    <property type="term" value="F:GTP binding"/>
    <property type="evidence" value="ECO:0007669"/>
    <property type="project" value="UniProtKB-KW"/>
</dbReference>
<feature type="domain" description="Dynamin N-terminal" evidence="6">
    <location>
        <begin position="623"/>
        <end position="849"/>
    </location>
</feature>
<dbReference type="PANTHER" id="PTHR10465:SF0">
    <property type="entry name" value="SARCALUMENIN"/>
    <property type="match status" value="1"/>
</dbReference>
<organism evidence="7 8">
    <name type="scientific">Ornithinibacillus hominis</name>
    <dbReference type="NCBI Taxonomy" id="2763055"/>
    <lineage>
        <taxon>Bacteria</taxon>
        <taxon>Bacillati</taxon>
        <taxon>Bacillota</taxon>
        <taxon>Bacilli</taxon>
        <taxon>Bacillales</taxon>
        <taxon>Bacillaceae</taxon>
        <taxon>Ornithinibacillus</taxon>
    </lineage>
</organism>
<keyword evidence="4" id="KW-0342">GTP-binding</keyword>
<dbReference type="Pfam" id="PF00350">
    <property type="entry name" value="Dynamin_N"/>
    <property type="match status" value="2"/>
</dbReference>
<evidence type="ECO:0000256" key="5">
    <source>
        <dbReference type="ARBA" id="ARBA00023136"/>
    </source>
</evidence>
<keyword evidence="2" id="KW-0547">Nucleotide-binding</keyword>
<dbReference type="AlphaFoldDB" id="A0A923L403"/>
<evidence type="ECO:0000259" key="6">
    <source>
        <dbReference type="Pfam" id="PF00350"/>
    </source>
</evidence>
<dbReference type="CDD" id="cd09912">
    <property type="entry name" value="DLP_2"/>
    <property type="match status" value="2"/>
</dbReference>
<dbReference type="GO" id="GO:0003924">
    <property type="term" value="F:GTPase activity"/>
    <property type="evidence" value="ECO:0007669"/>
    <property type="project" value="InterPro"/>
</dbReference>
<comment type="subcellular location">
    <subcellularLocation>
        <location evidence="1">Membrane</location>
    </subcellularLocation>
</comment>
<evidence type="ECO:0000313" key="8">
    <source>
        <dbReference type="Proteomes" id="UP000637359"/>
    </source>
</evidence>